<accession>A0A3P6TTT0</accession>
<dbReference type="EMBL" id="UYRU01044422">
    <property type="protein sequence ID" value="VDK86443.1"/>
    <property type="molecule type" value="Genomic_DNA"/>
</dbReference>
<proteinExistence type="predicted"/>
<protein>
    <submittedName>
        <fullName evidence="1">Uncharacterized protein</fullName>
    </submittedName>
</protein>
<dbReference type="AlphaFoldDB" id="A0A3P6TTT0"/>
<gene>
    <name evidence="1" type="ORF">DILT_LOCUS3880</name>
</gene>
<sequence>MLRSLIRRLVVCAEADKDAITRLTFRIFTRTAHQKSLMIGLMKTQRWMPVLVIALDSSENAKRQAFLGNRVVVAVDEKKPVAAFIHLVECTTMLTGPPPKTVDYRAWRPCHLSNIATLNQALLEFYEQNLPEHPFLSSLRKPSVAFETLTTNRDKVYCLSAFTSETAFARIEAAFRSVGGLASSFLVDNDTRKIIKCLMDTVLAHRVNNYPDLECLRALLVLSVSPLLETPRKPVASPATTSTETNAQINFLDGDPIDWYPAVLAGFTSPGLILGFFCMAVNRLDSLPSSVMGKRLAALMRGQTLVQALRGSTRQFDR</sequence>
<name>A0A3P6TTT0_DIBLA</name>
<reference evidence="1 2" key="1">
    <citation type="submission" date="2018-11" db="EMBL/GenBank/DDBJ databases">
        <authorList>
            <consortium name="Pathogen Informatics"/>
        </authorList>
    </citation>
    <scope>NUCLEOTIDE SEQUENCE [LARGE SCALE GENOMIC DNA]</scope>
</reference>
<organism evidence="1 2">
    <name type="scientific">Dibothriocephalus latus</name>
    <name type="common">Fish tapeworm</name>
    <name type="synonym">Diphyllobothrium latum</name>
    <dbReference type="NCBI Taxonomy" id="60516"/>
    <lineage>
        <taxon>Eukaryota</taxon>
        <taxon>Metazoa</taxon>
        <taxon>Spiralia</taxon>
        <taxon>Lophotrochozoa</taxon>
        <taxon>Platyhelminthes</taxon>
        <taxon>Cestoda</taxon>
        <taxon>Eucestoda</taxon>
        <taxon>Diphyllobothriidea</taxon>
        <taxon>Diphyllobothriidae</taxon>
        <taxon>Dibothriocephalus</taxon>
    </lineage>
</organism>
<dbReference type="Proteomes" id="UP000281553">
    <property type="component" value="Unassembled WGS sequence"/>
</dbReference>
<evidence type="ECO:0000313" key="1">
    <source>
        <dbReference type="EMBL" id="VDK86443.1"/>
    </source>
</evidence>
<evidence type="ECO:0000313" key="2">
    <source>
        <dbReference type="Proteomes" id="UP000281553"/>
    </source>
</evidence>
<dbReference type="OrthoDB" id="10476304at2759"/>
<keyword evidence="2" id="KW-1185">Reference proteome</keyword>